<evidence type="ECO:0008006" key="5">
    <source>
        <dbReference type="Google" id="ProtNLM"/>
    </source>
</evidence>
<dbReference type="EMBL" id="JAGTXB010000023">
    <property type="protein sequence ID" value="MBS0031607.1"/>
    <property type="molecule type" value="Genomic_DNA"/>
</dbReference>
<organism evidence="3 4">
    <name type="scientific">Chitinophaga hostae</name>
    <dbReference type="NCBI Taxonomy" id="2831022"/>
    <lineage>
        <taxon>Bacteria</taxon>
        <taxon>Pseudomonadati</taxon>
        <taxon>Bacteroidota</taxon>
        <taxon>Chitinophagia</taxon>
        <taxon>Chitinophagales</taxon>
        <taxon>Chitinophagaceae</taxon>
        <taxon>Chitinophaga</taxon>
    </lineage>
</organism>
<dbReference type="RefSeq" id="WP_211976767.1">
    <property type="nucleotide sequence ID" value="NZ_CBFHAM010000052.1"/>
</dbReference>
<gene>
    <name evidence="3" type="ORF">KE626_30030</name>
</gene>
<evidence type="ECO:0000256" key="1">
    <source>
        <dbReference type="SAM" id="Coils"/>
    </source>
</evidence>
<comment type="caution">
    <text evidence="3">The sequence shown here is derived from an EMBL/GenBank/DDBJ whole genome shotgun (WGS) entry which is preliminary data.</text>
</comment>
<evidence type="ECO:0000313" key="4">
    <source>
        <dbReference type="Proteomes" id="UP000676386"/>
    </source>
</evidence>
<proteinExistence type="predicted"/>
<reference evidence="3 4" key="1">
    <citation type="submission" date="2021-04" db="EMBL/GenBank/DDBJ databases">
        <title>Chitinophaga sp. nov., isolated from the rhizosphere soil.</title>
        <authorList>
            <person name="He S."/>
        </authorList>
    </citation>
    <scope>NUCLEOTIDE SEQUENCE [LARGE SCALE GENOMIC DNA]</scope>
    <source>
        <strain evidence="3 4">2R12</strain>
    </source>
</reference>
<sequence>MAGNINVQAPGGSGATDLASYIEKLRQAANDTNKKMLEDAKAQTDVAKEQIKLVNEQIEVLTRKNALEARAAQHLNEERRNDKLAAVDKRQQRMVESIEAGRASGKYTNKEADAKIKMAGTNADKSRQKIEKQAVEQSKQISSGAAENDMLVRIMRENMEAVRNASEQQIAQMARGDDSIVQALDDKQAELNQLSNRAATEQNNEGKFEKRYAFFKEHVFDQVTKGVSTLTNSENGYDTIKDGYETGGKVVGGALGAVAGYFMGDIKGGAEIGAEIGGGIMGAVGEMKQKQAIYQQDLLAETNKFSALGGNSEAVVVPDLSKVGIDRIGAAQLMTEVAKHTGTVANAGKNAADMVYANKAYGVENENYYKLLDIQGSNPENKQNAAALLGGIMARGVDSGIFKKNDYAGLNDFLGKFSTLQQSFLQAQTNVSTGVTMDIMSRFNSVGGEFAVGDSRSMGNIAAVQDGLTHPGSDSMKALSFLTLRKLNPGAGMFDIMEMQEQGLSGEHGMEYLQKMLQYSHNASGSADYNKMVLKNMFPNLSASAVRNLYDKYDGSKPIKREDYLEATSLEVNAPKEAAEANTTTKERNAAEAKDALLKSTAEAMEKMGELSANAIKETLSGATIELKDGVLTVPARGGGSIAKGSGATTPEAYKNKQ</sequence>
<name>A0ABS5JAI9_9BACT</name>
<keyword evidence="1" id="KW-0175">Coiled coil</keyword>
<evidence type="ECO:0000313" key="3">
    <source>
        <dbReference type="EMBL" id="MBS0031607.1"/>
    </source>
</evidence>
<feature type="region of interest" description="Disordered" evidence="2">
    <location>
        <begin position="636"/>
        <end position="658"/>
    </location>
</feature>
<evidence type="ECO:0000256" key="2">
    <source>
        <dbReference type="SAM" id="MobiDB-lite"/>
    </source>
</evidence>
<protein>
    <recommendedName>
        <fullName evidence="5">Phage-related minor tail protein</fullName>
    </recommendedName>
</protein>
<feature type="coiled-coil region" evidence="1">
    <location>
        <begin position="37"/>
        <end position="64"/>
    </location>
</feature>
<keyword evidence="4" id="KW-1185">Reference proteome</keyword>
<dbReference type="Proteomes" id="UP000676386">
    <property type="component" value="Unassembled WGS sequence"/>
</dbReference>
<accession>A0ABS5JAI9</accession>